<dbReference type="RefSeq" id="WP_341467564.1">
    <property type="nucleotide sequence ID" value="NZ_CP128399.1"/>
</dbReference>
<dbReference type="PANTHER" id="PTHR34308">
    <property type="entry name" value="COBALAMIN BIOSYNTHESIS PROTEIN CBIB"/>
    <property type="match status" value="1"/>
</dbReference>
<organism evidence="10 12">
    <name type="scientific">Candidatus Chlorohelix allophototropha</name>
    <dbReference type="NCBI Taxonomy" id="3003348"/>
    <lineage>
        <taxon>Bacteria</taxon>
        <taxon>Bacillati</taxon>
        <taxon>Chloroflexota</taxon>
        <taxon>Chloroflexia</taxon>
        <taxon>Candidatus Chloroheliales</taxon>
        <taxon>Candidatus Chloroheliaceae</taxon>
        <taxon>Candidatus Chlorohelix</taxon>
    </lineage>
</organism>
<keyword evidence="7 9" id="KW-1133">Transmembrane helix</keyword>
<feature type="transmembrane region" description="Helical" evidence="9">
    <location>
        <begin position="161"/>
        <end position="182"/>
    </location>
</feature>
<dbReference type="PANTHER" id="PTHR34308:SF1">
    <property type="entry name" value="COBALAMIN BIOSYNTHESIS PROTEIN CBIB"/>
    <property type="match status" value="1"/>
</dbReference>
<dbReference type="GO" id="GO:0009236">
    <property type="term" value="P:cobalamin biosynthetic process"/>
    <property type="evidence" value="ECO:0007669"/>
    <property type="project" value="UniProtKB-UniRule"/>
</dbReference>
<dbReference type="GO" id="GO:0048472">
    <property type="term" value="F:threonine-phosphate decarboxylase activity"/>
    <property type="evidence" value="ECO:0007669"/>
    <property type="project" value="InterPro"/>
</dbReference>
<evidence type="ECO:0000256" key="3">
    <source>
        <dbReference type="ARBA" id="ARBA00006263"/>
    </source>
</evidence>
<keyword evidence="8 9" id="KW-0472">Membrane</keyword>
<evidence type="ECO:0000313" key="10">
    <source>
        <dbReference type="EMBL" id="NWJ46305.1"/>
    </source>
</evidence>
<dbReference type="Proteomes" id="UP001431572">
    <property type="component" value="Chromosome 1"/>
</dbReference>
<dbReference type="Pfam" id="PF03186">
    <property type="entry name" value="CobD_Cbib"/>
    <property type="match status" value="1"/>
</dbReference>
<keyword evidence="6 9" id="KW-0812">Transmembrane</keyword>
<dbReference type="GO" id="GO:0005886">
    <property type="term" value="C:plasma membrane"/>
    <property type="evidence" value="ECO:0007669"/>
    <property type="project" value="UniProtKB-SubCell"/>
</dbReference>
<sequence length="317" mass="34889">MLFPLPLEYLIASLIAVAYDLTIGEPPAQVHPVVGMGKLVSLWERIAPRQNPVLQFLFGLLAVIISIGGLFAFSWWGFDWLRTTLPVPTIILEAYLLKSCFSLKMLGDSGLKIRQILSAKTLDEARFEMRDLVSRNTTQLSEPLIIAATIESVAENTTDSFVSPLIFFALLGVPGALAYRLANTFDSMIGYRGKYEYVGKAAARFDDLLNYLPARLTALLLIINARWYKASPANAWRIALRDHSKTASPNAGWTMAAMAGALKVQLEKSGHYTLGDSEKPITLNNINQAVAALYLVGMEMVILFAVVSAIFTIIMLS</sequence>
<evidence type="ECO:0000256" key="9">
    <source>
        <dbReference type="HAMAP-Rule" id="MF_00024"/>
    </source>
</evidence>
<comment type="function">
    <text evidence="9">Converts cobyric acid to cobinamide by the addition of aminopropanol on the F carboxylic group.</text>
</comment>
<evidence type="ECO:0000313" key="12">
    <source>
        <dbReference type="Proteomes" id="UP000521676"/>
    </source>
</evidence>
<evidence type="ECO:0000256" key="5">
    <source>
        <dbReference type="ARBA" id="ARBA00022573"/>
    </source>
</evidence>
<dbReference type="NCBIfam" id="NF002281">
    <property type="entry name" value="PRK01209.2-5"/>
    <property type="match status" value="1"/>
</dbReference>
<reference evidence="10 12" key="1">
    <citation type="submission" date="2020-06" db="EMBL/GenBank/DDBJ databases">
        <title>Anoxygenic phototrophic Chloroflexota member uses a Type I reaction center.</title>
        <authorList>
            <person name="Tsuji J.M."/>
            <person name="Shaw N.A."/>
            <person name="Nagashima S."/>
            <person name="Venkiteswaran J."/>
            <person name="Schiff S.L."/>
            <person name="Hanada S."/>
            <person name="Tank M."/>
            <person name="Neufeld J.D."/>
        </authorList>
    </citation>
    <scope>NUCLEOTIDE SEQUENCE [LARGE SCALE GENOMIC DNA]</scope>
    <source>
        <strain evidence="10">L227-S17</strain>
    </source>
</reference>
<dbReference type="InterPro" id="IPR004485">
    <property type="entry name" value="Cobalamin_biosynth_CobD/CbiB"/>
</dbReference>
<reference evidence="11" key="2">
    <citation type="journal article" date="2024" name="Nature">
        <title>Anoxygenic phototroph of the Chloroflexota uses a type I reaction centre.</title>
        <authorList>
            <person name="Tsuji J.M."/>
            <person name="Shaw N.A."/>
            <person name="Nagashima S."/>
            <person name="Venkiteswaran J.J."/>
            <person name="Schiff S.L."/>
            <person name="Watanabe T."/>
            <person name="Fukui M."/>
            <person name="Hanada S."/>
            <person name="Tank M."/>
            <person name="Neufeld J.D."/>
        </authorList>
    </citation>
    <scope>NUCLEOTIDE SEQUENCE</scope>
    <source>
        <strain evidence="11">L227-S17</strain>
    </source>
</reference>
<keyword evidence="13" id="KW-1185">Reference proteome</keyword>
<evidence type="ECO:0000256" key="6">
    <source>
        <dbReference type="ARBA" id="ARBA00022692"/>
    </source>
</evidence>
<evidence type="ECO:0000256" key="4">
    <source>
        <dbReference type="ARBA" id="ARBA00022475"/>
    </source>
</evidence>
<feature type="transmembrane region" description="Helical" evidence="9">
    <location>
        <begin position="53"/>
        <end position="78"/>
    </location>
</feature>
<evidence type="ECO:0000256" key="7">
    <source>
        <dbReference type="ARBA" id="ARBA00022989"/>
    </source>
</evidence>
<dbReference type="EMBL" id="JACATZ010000001">
    <property type="protein sequence ID" value="NWJ46305.1"/>
    <property type="molecule type" value="Genomic_DNA"/>
</dbReference>
<evidence type="ECO:0000256" key="1">
    <source>
        <dbReference type="ARBA" id="ARBA00004651"/>
    </source>
</evidence>
<comment type="caution">
    <text evidence="9">Lacks conserved residue(s) required for the propagation of feature annotation.</text>
</comment>
<dbReference type="NCBIfam" id="TIGR00380">
    <property type="entry name" value="cobal_cbiB"/>
    <property type="match status" value="1"/>
</dbReference>
<evidence type="ECO:0000256" key="2">
    <source>
        <dbReference type="ARBA" id="ARBA00004953"/>
    </source>
</evidence>
<comment type="subcellular location">
    <subcellularLocation>
        <location evidence="1 9">Cell membrane</location>
        <topology evidence="1 9">Multi-pass membrane protein</topology>
    </subcellularLocation>
</comment>
<feature type="transmembrane region" description="Helical" evidence="9">
    <location>
        <begin position="289"/>
        <end position="316"/>
    </location>
</feature>
<accession>A0A8T7M3L7</accession>
<name>A0A8T7M3L7_9CHLR</name>
<evidence type="ECO:0000256" key="8">
    <source>
        <dbReference type="ARBA" id="ARBA00023136"/>
    </source>
</evidence>
<dbReference type="GO" id="GO:0015420">
    <property type="term" value="F:ABC-type vitamin B12 transporter activity"/>
    <property type="evidence" value="ECO:0007669"/>
    <property type="project" value="UniProtKB-UniRule"/>
</dbReference>
<protein>
    <recommendedName>
        <fullName evidence="9">Cobalamin biosynthesis protein CobD</fullName>
    </recommendedName>
</protein>
<keyword evidence="5 9" id="KW-0169">Cobalamin biosynthesis</keyword>
<dbReference type="EMBL" id="CP128399">
    <property type="protein sequence ID" value="WJW65676.1"/>
    <property type="molecule type" value="Genomic_DNA"/>
</dbReference>
<proteinExistence type="inferred from homology"/>
<evidence type="ECO:0000313" key="11">
    <source>
        <dbReference type="EMBL" id="WJW65676.1"/>
    </source>
</evidence>
<dbReference type="Proteomes" id="UP000521676">
    <property type="component" value="Unassembled WGS sequence"/>
</dbReference>
<comment type="similarity">
    <text evidence="3 9">Belongs to the CobD/CbiB family.</text>
</comment>
<dbReference type="AlphaFoldDB" id="A0A8T7M3L7"/>
<dbReference type="HAMAP" id="MF_00024">
    <property type="entry name" value="CobD_CbiB"/>
    <property type="match status" value="1"/>
</dbReference>
<keyword evidence="4 9" id="KW-1003">Cell membrane</keyword>
<gene>
    <name evidence="9" type="primary">cobD</name>
    <name evidence="10" type="ORF">HXX08_10550</name>
    <name evidence="11" type="ORF">OZ401_001454</name>
</gene>
<evidence type="ECO:0000313" key="13">
    <source>
        <dbReference type="Proteomes" id="UP001431572"/>
    </source>
</evidence>
<comment type="pathway">
    <text evidence="2 9">Cofactor biosynthesis; adenosylcobalamin biosynthesis.</text>
</comment>